<proteinExistence type="predicted"/>
<dbReference type="Proteomes" id="UP001497516">
    <property type="component" value="Chromosome 8"/>
</dbReference>
<feature type="compositionally biased region" description="Polar residues" evidence="1">
    <location>
        <begin position="45"/>
        <end position="61"/>
    </location>
</feature>
<accession>A0AAV2GEE2</accession>
<feature type="compositionally biased region" description="Low complexity" evidence="1">
    <location>
        <begin position="1"/>
        <end position="11"/>
    </location>
</feature>
<organism evidence="2 3">
    <name type="scientific">Linum trigynum</name>
    <dbReference type="NCBI Taxonomy" id="586398"/>
    <lineage>
        <taxon>Eukaryota</taxon>
        <taxon>Viridiplantae</taxon>
        <taxon>Streptophyta</taxon>
        <taxon>Embryophyta</taxon>
        <taxon>Tracheophyta</taxon>
        <taxon>Spermatophyta</taxon>
        <taxon>Magnoliopsida</taxon>
        <taxon>eudicotyledons</taxon>
        <taxon>Gunneridae</taxon>
        <taxon>Pentapetalae</taxon>
        <taxon>rosids</taxon>
        <taxon>fabids</taxon>
        <taxon>Malpighiales</taxon>
        <taxon>Linaceae</taxon>
        <taxon>Linum</taxon>
    </lineage>
</organism>
<keyword evidence="3" id="KW-1185">Reference proteome</keyword>
<dbReference type="AlphaFoldDB" id="A0AAV2GEE2"/>
<evidence type="ECO:0000313" key="3">
    <source>
        <dbReference type="Proteomes" id="UP001497516"/>
    </source>
</evidence>
<dbReference type="EMBL" id="OZ034821">
    <property type="protein sequence ID" value="CAL1407870.1"/>
    <property type="molecule type" value="Genomic_DNA"/>
</dbReference>
<sequence>MIGDGRLSPARRAWRRRPSFPARRNRSRASSDDDGAMTSEPRSPAITSEQRATAPNRSPNNGDVLCSVSCPSEFQSRFWGGGEECRQTESVDKGES</sequence>
<protein>
    <submittedName>
        <fullName evidence="2">Uncharacterized protein</fullName>
    </submittedName>
</protein>
<gene>
    <name evidence="2" type="ORF">LTRI10_LOCUS47509</name>
</gene>
<feature type="compositionally biased region" description="Basic residues" evidence="1">
    <location>
        <begin position="12"/>
        <end position="27"/>
    </location>
</feature>
<reference evidence="2 3" key="1">
    <citation type="submission" date="2024-04" db="EMBL/GenBank/DDBJ databases">
        <authorList>
            <person name="Fracassetti M."/>
        </authorList>
    </citation>
    <scope>NUCLEOTIDE SEQUENCE [LARGE SCALE GENOMIC DNA]</scope>
</reference>
<evidence type="ECO:0000256" key="1">
    <source>
        <dbReference type="SAM" id="MobiDB-lite"/>
    </source>
</evidence>
<feature type="region of interest" description="Disordered" evidence="1">
    <location>
        <begin position="1"/>
        <end position="65"/>
    </location>
</feature>
<evidence type="ECO:0000313" key="2">
    <source>
        <dbReference type="EMBL" id="CAL1407870.1"/>
    </source>
</evidence>
<name>A0AAV2GEE2_9ROSI</name>